<dbReference type="AlphaFoldDB" id="A1ZKK8"/>
<gene>
    <name evidence="1" type="ORF">M23134_02425</name>
</gene>
<dbReference type="EMBL" id="AAWS01000012">
    <property type="protein sequence ID" value="EAY29234.1"/>
    <property type="molecule type" value="Genomic_DNA"/>
</dbReference>
<protein>
    <submittedName>
        <fullName evidence="1">Uncharacterized protein</fullName>
    </submittedName>
</protein>
<keyword evidence="2" id="KW-1185">Reference proteome</keyword>
<comment type="caution">
    <text evidence="1">The sequence shown here is derived from an EMBL/GenBank/DDBJ whole genome shotgun (WGS) entry which is preliminary data.</text>
</comment>
<reference evidence="1 2" key="1">
    <citation type="submission" date="2007-01" db="EMBL/GenBank/DDBJ databases">
        <authorList>
            <person name="Haygood M."/>
            <person name="Podell S."/>
            <person name="Anderson C."/>
            <person name="Hopkinson B."/>
            <person name="Roe K."/>
            <person name="Barbeau K."/>
            <person name="Gaasterland T."/>
            <person name="Ferriera S."/>
            <person name="Johnson J."/>
            <person name="Kravitz S."/>
            <person name="Beeson K."/>
            <person name="Sutton G."/>
            <person name="Rogers Y.-H."/>
            <person name="Friedman R."/>
            <person name="Frazier M."/>
            <person name="Venter J.C."/>
        </authorList>
    </citation>
    <scope>NUCLEOTIDE SEQUENCE [LARGE SCALE GENOMIC DNA]</scope>
    <source>
        <strain evidence="1 2">ATCC 23134</strain>
    </source>
</reference>
<proteinExistence type="predicted"/>
<organism evidence="1 2">
    <name type="scientific">Microscilla marina ATCC 23134</name>
    <dbReference type="NCBI Taxonomy" id="313606"/>
    <lineage>
        <taxon>Bacteria</taxon>
        <taxon>Pseudomonadati</taxon>
        <taxon>Bacteroidota</taxon>
        <taxon>Cytophagia</taxon>
        <taxon>Cytophagales</taxon>
        <taxon>Microscillaceae</taxon>
        <taxon>Microscilla</taxon>
    </lineage>
</organism>
<sequence length="37" mass="4285">MPCLFTRLIKHQNSFFSKLIIVHLVANSLNLLRSNTD</sequence>
<dbReference type="Proteomes" id="UP000004095">
    <property type="component" value="Unassembled WGS sequence"/>
</dbReference>
<name>A1ZKK8_MICM2</name>
<accession>A1ZKK8</accession>
<evidence type="ECO:0000313" key="2">
    <source>
        <dbReference type="Proteomes" id="UP000004095"/>
    </source>
</evidence>
<evidence type="ECO:0000313" key="1">
    <source>
        <dbReference type="EMBL" id="EAY29234.1"/>
    </source>
</evidence>